<protein>
    <recommendedName>
        <fullName evidence="1">G domain-containing protein</fullName>
    </recommendedName>
</protein>
<dbReference type="GO" id="GO:0005525">
    <property type="term" value="F:GTP binding"/>
    <property type="evidence" value="ECO:0007669"/>
    <property type="project" value="InterPro"/>
</dbReference>
<gene>
    <name evidence="2" type="ORF">DSTB1V02_LOCUS4711</name>
</gene>
<dbReference type="EMBL" id="LR900238">
    <property type="protein sequence ID" value="CAD7244824.1"/>
    <property type="molecule type" value="Genomic_DNA"/>
</dbReference>
<reference evidence="2" key="1">
    <citation type="submission" date="2020-11" db="EMBL/GenBank/DDBJ databases">
        <authorList>
            <person name="Tran Van P."/>
        </authorList>
    </citation>
    <scope>NUCLEOTIDE SEQUENCE</scope>
</reference>
<keyword evidence="3" id="KW-1185">Reference proteome</keyword>
<name>A0A7R8XCN4_9CRUS</name>
<proteinExistence type="predicted"/>
<dbReference type="Gene3D" id="3.40.50.300">
    <property type="entry name" value="P-loop containing nucleotide triphosphate hydrolases"/>
    <property type="match status" value="1"/>
</dbReference>
<dbReference type="OrthoDB" id="2386367at2759"/>
<dbReference type="AlphaFoldDB" id="A0A7R8XCN4"/>
<feature type="non-terminal residue" evidence="2">
    <location>
        <position position="1"/>
    </location>
</feature>
<organism evidence="2">
    <name type="scientific">Darwinula stevensoni</name>
    <dbReference type="NCBI Taxonomy" id="69355"/>
    <lineage>
        <taxon>Eukaryota</taxon>
        <taxon>Metazoa</taxon>
        <taxon>Ecdysozoa</taxon>
        <taxon>Arthropoda</taxon>
        <taxon>Crustacea</taxon>
        <taxon>Oligostraca</taxon>
        <taxon>Ostracoda</taxon>
        <taxon>Podocopa</taxon>
        <taxon>Podocopida</taxon>
        <taxon>Darwinulocopina</taxon>
        <taxon>Darwinuloidea</taxon>
        <taxon>Darwinulidae</taxon>
        <taxon>Darwinula</taxon>
    </lineage>
</organism>
<feature type="domain" description="G" evidence="1">
    <location>
        <begin position="53"/>
        <end position="158"/>
    </location>
</feature>
<dbReference type="InterPro" id="IPR027417">
    <property type="entry name" value="P-loop_NTPase"/>
</dbReference>
<evidence type="ECO:0000313" key="2">
    <source>
        <dbReference type="EMBL" id="CAD7244824.1"/>
    </source>
</evidence>
<dbReference type="Proteomes" id="UP000677054">
    <property type="component" value="Unassembled WGS sequence"/>
</dbReference>
<dbReference type="InterPro" id="IPR006073">
    <property type="entry name" value="GTP-bd"/>
</dbReference>
<dbReference type="EMBL" id="CAJPEV010000721">
    <property type="protein sequence ID" value="CAG0887896.1"/>
    <property type="molecule type" value="Genomic_DNA"/>
</dbReference>
<dbReference type="CDD" id="cd00882">
    <property type="entry name" value="Ras_like_GTPase"/>
    <property type="match status" value="1"/>
</dbReference>
<accession>A0A7R8XCN4</accession>
<evidence type="ECO:0000259" key="1">
    <source>
        <dbReference type="Pfam" id="PF01926"/>
    </source>
</evidence>
<evidence type="ECO:0000313" key="3">
    <source>
        <dbReference type="Proteomes" id="UP000677054"/>
    </source>
</evidence>
<dbReference type="Pfam" id="PF01926">
    <property type="entry name" value="MMR_HSR1"/>
    <property type="match status" value="1"/>
</dbReference>
<sequence length="179" mass="20291">MSGEINRPKDFIDRRSKIPGREIPTYLLPFRLIPGSESRYQLGDDDGNQCLTVLLLGFSGSGKSMLVEVLGNYILGVEFHDVDRFQVRRKDGPTDTITSYTFFTRYTRRFPRPITVIDTPGFQRGTPGPDLKLIGDIRTFVHLHHKQRIDAVIYVVPGSQVAFASIIQIRSITLLPKEN</sequence>
<dbReference type="SUPFAM" id="SSF52540">
    <property type="entry name" value="P-loop containing nucleoside triphosphate hydrolases"/>
    <property type="match status" value="1"/>
</dbReference>